<evidence type="ECO:0000313" key="1">
    <source>
        <dbReference type="EMBL" id="MEM5550673.1"/>
    </source>
</evidence>
<reference evidence="1 2" key="1">
    <citation type="submission" date="2024-03" db="EMBL/GenBank/DDBJ databases">
        <title>Community enrichment and isolation of bacterial strains for fucoidan degradation.</title>
        <authorList>
            <person name="Sichert A."/>
        </authorList>
    </citation>
    <scope>NUCLEOTIDE SEQUENCE [LARGE SCALE GENOMIC DNA]</scope>
    <source>
        <strain evidence="1 2">AS81</strain>
    </source>
</reference>
<dbReference type="EMBL" id="JBBMQU010000011">
    <property type="protein sequence ID" value="MEM5550673.1"/>
    <property type="molecule type" value="Genomic_DNA"/>
</dbReference>
<proteinExistence type="predicted"/>
<sequence length="634" mass="72398">MNKSKIMKGSLISLLKDYPESFVDDILNDENFINKTGIKLNYNINLSEADIQFEDELFYSSLITLYKDGHASVKDESDKVWDLNLSDEPEDAPIKDILLSSGDSKFSASDFWFVHPDINLRLAYFEYIKSDLLLGKASVKGIVSILSSNIPASKRMTHVKTIIGTSPGVFCTNLNSSLMRRSSLRLDQLVPESLSYYQSLIGEIEHSNNIIEYFNMEGFEHVKYLIDLYGGKSVSNILSLNWNPNFSNEKVISLFDDDLLCSAYEHIKSNNCPFLNFSFSDVLLKIRRADNDSVNIISRIVDTLRNGDVQKILSLLSFFFILTDAVLIRSKLFNCYPVFYRRLASLSHASLLYRCFCANGVEDDQELCDWIARNFGQDFYIGNLLDLRTDSRWLPDYAEQAQLRYELFGRLLNSISVIDEAERHKYVKTDDEFLSDLPFSIDMFLPGPLEGGIEPTDMPNNIEEIINNGLASSGNTTDSFIGFMNSSRYWKLDKQYLASVAEKIRSSGHMFEKIESIEVLYSCLNGLAVAASITKSELLADELLILTRVYRKELLKERKLQDLVFIGVLASGSFSSITSWCKYLGQYLSELTYLDLEYEEKQSLYYLIKAICNLEPRLFTTISKAYVLIEEQCR</sequence>
<name>A0ABU9U0U7_9GAMM</name>
<dbReference type="RefSeq" id="WP_342883708.1">
    <property type="nucleotide sequence ID" value="NZ_JBBMQU010000011.1"/>
</dbReference>
<comment type="caution">
    <text evidence="1">The sequence shown here is derived from an EMBL/GenBank/DDBJ whole genome shotgun (WGS) entry which is preliminary data.</text>
</comment>
<evidence type="ECO:0000313" key="2">
    <source>
        <dbReference type="Proteomes" id="UP001388366"/>
    </source>
</evidence>
<organism evidence="1 2">
    <name type="scientific">Pseudoalteromonas neustonica</name>
    <dbReference type="NCBI Taxonomy" id="1840331"/>
    <lineage>
        <taxon>Bacteria</taxon>
        <taxon>Pseudomonadati</taxon>
        <taxon>Pseudomonadota</taxon>
        <taxon>Gammaproteobacteria</taxon>
        <taxon>Alteromonadales</taxon>
        <taxon>Pseudoalteromonadaceae</taxon>
        <taxon>Pseudoalteromonas</taxon>
    </lineage>
</organism>
<accession>A0ABU9U0U7</accession>
<gene>
    <name evidence="1" type="ORF">WNY63_08025</name>
</gene>
<protein>
    <submittedName>
        <fullName evidence="1">Uncharacterized protein</fullName>
    </submittedName>
</protein>
<keyword evidence="2" id="KW-1185">Reference proteome</keyword>
<dbReference type="Proteomes" id="UP001388366">
    <property type="component" value="Unassembled WGS sequence"/>
</dbReference>